<dbReference type="SUPFAM" id="SSF103473">
    <property type="entry name" value="MFS general substrate transporter"/>
    <property type="match status" value="1"/>
</dbReference>
<proteinExistence type="predicted"/>
<keyword evidence="3" id="KW-1003">Cell membrane</keyword>
<feature type="transmembrane region" description="Helical" evidence="7">
    <location>
        <begin position="337"/>
        <end position="361"/>
    </location>
</feature>
<keyword evidence="10" id="KW-1185">Reference proteome</keyword>
<gene>
    <name evidence="9" type="ORF">ACFFQA_13815</name>
</gene>
<evidence type="ECO:0000256" key="4">
    <source>
        <dbReference type="ARBA" id="ARBA00022692"/>
    </source>
</evidence>
<evidence type="ECO:0000313" key="10">
    <source>
        <dbReference type="Proteomes" id="UP001589693"/>
    </source>
</evidence>
<dbReference type="PROSITE" id="PS50850">
    <property type="entry name" value="MFS"/>
    <property type="match status" value="1"/>
</dbReference>
<dbReference type="PANTHER" id="PTHR43045">
    <property type="entry name" value="SHIKIMATE TRANSPORTER"/>
    <property type="match status" value="1"/>
</dbReference>
<evidence type="ECO:0000256" key="2">
    <source>
        <dbReference type="ARBA" id="ARBA00022448"/>
    </source>
</evidence>
<feature type="domain" description="Major facilitator superfamily (MFS) profile" evidence="8">
    <location>
        <begin position="20"/>
        <end position="429"/>
    </location>
</feature>
<evidence type="ECO:0000256" key="7">
    <source>
        <dbReference type="SAM" id="Phobius"/>
    </source>
</evidence>
<dbReference type="Gene3D" id="1.20.1250.20">
    <property type="entry name" value="MFS general substrate transporter like domains"/>
    <property type="match status" value="2"/>
</dbReference>
<evidence type="ECO:0000256" key="3">
    <source>
        <dbReference type="ARBA" id="ARBA00022475"/>
    </source>
</evidence>
<feature type="transmembrane region" description="Helical" evidence="7">
    <location>
        <begin position="312"/>
        <end position="331"/>
    </location>
</feature>
<dbReference type="PANTHER" id="PTHR43045:SF1">
    <property type="entry name" value="SHIKIMATE TRANSPORTER"/>
    <property type="match status" value="1"/>
</dbReference>
<dbReference type="InterPro" id="IPR011701">
    <property type="entry name" value="MFS"/>
</dbReference>
<feature type="transmembrane region" description="Helical" evidence="7">
    <location>
        <begin position="93"/>
        <end position="117"/>
    </location>
</feature>
<dbReference type="Proteomes" id="UP001589693">
    <property type="component" value="Unassembled WGS sequence"/>
</dbReference>
<evidence type="ECO:0000256" key="6">
    <source>
        <dbReference type="ARBA" id="ARBA00023136"/>
    </source>
</evidence>
<evidence type="ECO:0000313" key="9">
    <source>
        <dbReference type="EMBL" id="MFB9905012.1"/>
    </source>
</evidence>
<feature type="transmembrane region" description="Helical" evidence="7">
    <location>
        <begin position="403"/>
        <end position="424"/>
    </location>
</feature>
<dbReference type="CDD" id="cd17369">
    <property type="entry name" value="MFS_ShiA_like"/>
    <property type="match status" value="1"/>
</dbReference>
<protein>
    <submittedName>
        <fullName evidence="9">MFS transporter</fullName>
    </submittedName>
</protein>
<name>A0ABV5ZVU1_9PSEU</name>
<comment type="subcellular location">
    <subcellularLocation>
        <location evidence="1">Cell membrane</location>
        <topology evidence="1">Multi-pass membrane protein</topology>
    </subcellularLocation>
</comment>
<evidence type="ECO:0000256" key="5">
    <source>
        <dbReference type="ARBA" id="ARBA00022989"/>
    </source>
</evidence>
<dbReference type="InterPro" id="IPR020846">
    <property type="entry name" value="MFS_dom"/>
</dbReference>
<feature type="transmembrane region" description="Helical" evidence="7">
    <location>
        <begin position="280"/>
        <end position="303"/>
    </location>
</feature>
<feature type="transmembrane region" description="Helical" evidence="7">
    <location>
        <begin position="373"/>
        <end position="397"/>
    </location>
</feature>
<keyword evidence="2" id="KW-0813">Transport</keyword>
<reference evidence="9 10" key="1">
    <citation type="submission" date="2024-09" db="EMBL/GenBank/DDBJ databases">
        <authorList>
            <person name="Sun Q."/>
            <person name="Mori K."/>
        </authorList>
    </citation>
    <scope>NUCLEOTIDE SEQUENCE [LARGE SCALE GENOMIC DNA]</scope>
    <source>
        <strain evidence="9 10">TBRC 7907</strain>
    </source>
</reference>
<dbReference type="Pfam" id="PF07690">
    <property type="entry name" value="MFS_1"/>
    <property type="match status" value="1"/>
</dbReference>
<dbReference type="InterPro" id="IPR036259">
    <property type="entry name" value="MFS_trans_sf"/>
</dbReference>
<keyword evidence="6 7" id="KW-0472">Membrane</keyword>
<accession>A0ABV5ZVU1</accession>
<sequence length="434" mass="45805">MSDQVSTRSEQSERPSFRRLAVACGVGTSLEYYDFFVYGTASALVFGTLFFRAQDPLVAAILAFSTFAVGFLVRPLGAIVFGHFGDRLGRRRMLVLSLGVMGVTTALMGLLPTYAAIGVAAPLLLVLLRVVHGFSVGGEAGGAALMAVEHAPPGKRGLYGSLVTIGSPMGAFLANGSFALVMLLPMEDVLSWGWRIPFLVGVVVVLVGVFARRKLHETPVFQDLTEKKATERLPLMTVLRKEGKQVLLTAGVNLGFNAFVFILFVFLLTYGKETLKLPSWVMLVATLVGCIAQVISIVGFCALTDRVGRKPVMLAGAVFCAVFPFPLFWMVDTADTGLIILAIAIAFAGGGAIFGPMLSYFSELFGAAHRYTGVGIGYQLGAVLGGGFSPLIATALLKAGGGSMAVATYVAAASLISVGCMLALPETVRRGQPE</sequence>
<evidence type="ECO:0000256" key="1">
    <source>
        <dbReference type="ARBA" id="ARBA00004651"/>
    </source>
</evidence>
<feature type="transmembrane region" description="Helical" evidence="7">
    <location>
        <begin position="57"/>
        <end position="81"/>
    </location>
</feature>
<feature type="transmembrane region" description="Helical" evidence="7">
    <location>
        <begin position="20"/>
        <end position="51"/>
    </location>
</feature>
<feature type="transmembrane region" description="Helical" evidence="7">
    <location>
        <begin position="123"/>
        <end position="146"/>
    </location>
</feature>
<feature type="transmembrane region" description="Helical" evidence="7">
    <location>
        <begin position="158"/>
        <end position="186"/>
    </location>
</feature>
<feature type="transmembrane region" description="Helical" evidence="7">
    <location>
        <begin position="192"/>
        <end position="211"/>
    </location>
</feature>
<comment type="caution">
    <text evidence="9">The sequence shown here is derived from an EMBL/GenBank/DDBJ whole genome shotgun (WGS) entry which is preliminary data.</text>
</comment>
<feature type="transmembrane region" description="Helical" evidence="7">
    <location>
        <begin position="246"/>
        <end position="268"/>
    </location>
</feature>
<evidence type="ECO:0000259" key="8">
    <source>
        <dbReference type="PROSITE" id="PS50850"/>
    </source>
</evidence>
<organism evidence="9 10">
    <name type="scientific">Allokutzneria oryzae</name>
    <dbReference type="NCBI Taxonomy" id="1378989"/>
    <lineage>
        <taxon>Bacteria</taxon>
        <taxon>Bacillati</taxon>
        <taxon>Actinomycetota</taxon>
        <taxon>Actinomycetes</taxon>
        <taxon>Pseudonocardiales</taxon>
        <taxon>Pseudonocardiaceae</taxon>
        <taxon>Allokutzneria</taxon>
    </lineage>
</organism>
<keyword evidence="4 7" id="KW-0812">Transmembrane</keyword>
<keyword evidence="5 7" id="KW-1133">Transmembrane helix</keyword>
<dbReference type="RefSeq" id="WP_377852303.1">
    <property type="nucleotide sequence ID" value="NZ_JBHLZU010000011.1"/>
</dbReference>
<dbReference type="EMBL" id="JBHLZU010000011">
    <property type="protein sequence ID" value="MFB9905012.1"/>
    <property type="molecule type" value="Genomic_DNA"/>
</dbReference>